<protein>
    <submittedName>
        <fullName evidence="3">Uncharacterized protein</fullName>
    </submittedName>
</protein>
<proteinExistence type="predicted"/>
<comment type="caution">
    <text evidence="3">The sequence shown here is derived from an EMBL/GenBank/DDBJ whole genome shotgun (WGS) entry which is preliminary data.</text>
</comment>
<dbReference type="EMBL" id="JAWWNJ010000151">
    <property type="protein sequence ID" value="KAK6981360.1"/>
    <property type="molecule type" value="Genomic_DNA"/>
</dbReference>
<dbReference type="Proteomes" id="UP001362999">
    <property type="component" value="Unassembled WGS sequence"/>
</dbReference>
<keyword evidence="4" id="KW-1185">Reference proteome</keyword>
<dbReference type="AlphaFoldDB" id="A0AAV9ZG91"/>
<evidence type="ECO:0000256" key="1">
    <source>
        <dbReference type="SAM" id="MobiDB-lite"/>
    </source>
</evidence>
<gene>
    <name evidence="3" type="ORF">R3P38DRAFT_2808280</name>
    <name evidence="2" type="ORF">R3P38DRAFT_2816549</name>
</gene>
<accession>A0AAV9ZG91</accession>
<dbReference type="EMBL" id="JAWWNJ010000288">
    <property type="protein sequence ID" value="KAK6966278.1"/>
    <property type="molecule type" value="Genomic_DNA"/>
</dbReference>
<evidence type="ECO:0000313" key="4">
    <source>
        <dbReference type="Proteomes" id="UP001362999"/>
    </source>
</evidence>
<evidence type="ECO:0000313" key="3">
    <source>
        <dbReference type="EMBL" id="KAK6981360.1"/>
    </source>
</evidence>
<organism evidence="3 4">
    <name type="scientific">Favolaschia claudopus</name>
    <dbReference type="NCBI Taxonomy" id="2862362"/>
    <lineage>
        <taxon>Eukaryota</taxon>
        <taxon>Fungi</taxon>
        <taxon>Dikarya</taxon>
        <taxon>Basidiomycota</taxon>
        <taxon>Agaricomycotina</taxon>
        <taxon>Agaricomycetes</taxon>
        <taxon>Agaricomycetidae</taxon>
        <taxon>Agaricales</taxon>
        <taxon>Marasmiineae</taxon>
        <taxon>Mycenaceae</taxon>
        <taxon>Favolaschia</taxon>
    </lineage>
</organism>
<feature type="region of interest" description="Disordered" evidence="1">
    <location>
        <begin position="148"/>
        <end position="210"/>
    </location>
</feature>
<evidence type="ECO:0000313" key="2">
    <source>
        <dbReference type="EMBL" id="KAK6966278.1"/>
    </source>
</evidence>
<reference evidence="3 4" key="1">
    <citation type="journal article" date="2024" name="J Genomics">
        <title>Draft genome sequencing and assembly of Favolaschia claudopus CIRM-BRFM 2984 isolated from oak limbs.</title>
        <authorList>
            <person name="Navarro D."/>
            <person name="Drula E."/>
            <person name="Chaduli D."/>
            <person name="Cazenave R."/>
            <person name="Ahrendt S."/>
            <person name="Wang J."/>
            <person name="Lipzen A."/>
            <person name="Daum C."/>
            <person name="Barry K."/>
            <person name="Grigoriev I.V."/>
            <person name="Favel A."/>
            <person name="Rosso M.N."/>
            <person name="Martin F."/>
        </authorList>
    </citation>
    <scope>NUCLEOTIDE SEQUENCE [LARGE SCALE GENOMIC DNA]</scope>
    <source>
        <strain evidence="3 4">CIRM-BRFM 2984</strain>
    </source>
</reference>
<name>A0AAV9ZG91_9AGAR</name>
<sequence>MRGIVSTELEAKTLLLDLGICYRTAIPSMFKPAQPAPPEPKATETAYRAELQIVKDKLICEKHRGKNRWCFCNDSSNKCNEFGGEWPLKQWAESAAQCAEEADNSTALDDDEFDEIYTGRKRRKGRGKGRAGKKLKVKQEVSDDDFLARIKSEPTVPKARASGSGTQVAPKSRHKSPVTFTKEHLSNSLDRPQEPQLFHGVRDIVAKNTP</sequence>
<feature type="compositionally biased region" description="Basic and acidic residues" evidence="1">
    <location>
        <begin position="200"/>
        <end position="210"/>
    </location>
</feature>